<reference evidence="3 4" key="1">
    <citation type="submission" date="2018-08" db="EMBL/GenBank/DDBJ databases">
        <title>Proposal of Muricauda 72 sp.nov. and Muricauda NH166 sp.nov., isolated from seawater.</title>
        <authorList>
            <person name="Cheng H."/>
            <person name="Wu Y.-H."/>
            <person name="Guo L.-L."/>
            <person name="Xu X.-W."/>
        </authorList>
    </citation>
    <scope>NUCLEOTIDE SEQUENCE [LARGE SCALE GENOMIC DNA]</scope>
    <source>
        <strain evidence="3 4">KCTC 22173</strain>
    </source>
</reference>
<feature type="chain" id="PRO_5017478732" evidence="1">
    <location>
        <begin position="26"/>
        <end position="315"/>
    </location>
</feature>
<organism evidence="3 4">
    <name type="scientific">Flagellimonas lutimaris</name>
    <dbReference type="NCBI Taxonomy" id="475082"/>
    <lineage>
        <taxon>Bacteria</taxon>
        <taxon>Pseudomonadati</taxon>
        <taxon>Bacteroidota</taxon>
        <taxon>Flavobacteriia</taxon>
        <taxon>Flavobacteriales</taxon>
        <taxon>Flavobacteriaceae</taxon>
        <taxon>Flagellimonas</taxon>
    </lineage>
</organism>
<name>A0A3A1N9V5_9FLAO</name>
<evidence type="ECO:0000259" key="2">
    <source>
        <dbReference type="Pfam" id="PF06439"/>
    </source>
</evidence>
<comment type="caution">
    <text evidence="3">The sequence shown here is derived from an EMBL/GenBank/DDBJ whole genome shotgun (WGS) entry which is preliminary data.</text>
</comment>
<feature type="signal peptide" evidence="1">
    <location>
        <begin position="1"/>
        <end position="25"/>
    </location>
</feature>
<dbReference type="GO" id="GO:0016787">
    <property type="term" value="F:hydrolase activity"/>
    <property type="evidence" value="ECO:0007669"/>
    <property type="project" value="InterPro"/>
</dbReference>
<evidence type="ECO:0000313" key="4">
    <source>
        <dbReference type="Proteomes" id="UP000266067"/>
    </source>
</evidence>
<keyword evidence="4" id="KW-1185">Reference proteome</keyword>
<dbReference type="RefSeq" id="WP_119609602.1">
    <property type="nucleotide sequence ID" value="NZ_QXFH01000077.1"/>
</dbReference>
<dbReference type="Pfam" id="PF06439">
    <property type="entry name" value="3keto-disac_hyd"/>
    <property type="match status" value="1"/>
</dbReference>
<evidence type="ECO:0000256" key="1">
    <source>
        <dbReference type="SAM" id="SignalP"/>
    </source>
</evidence>
<dbReference type="AlphaFoldDB" id="A0A3A1N9V5"/>
<proteinExistence type="predicted"/>
<dbReference type="OrthoDB" id="190957at2"/>
<protein>
    <submittedName>
        <fullName evidence="3">DUF1080 domain-containing protein</fullName>
    </submittedName>
</protein>
<dbReference type="InterPro" id="IPR010496">
    <property type="entry name" value="AL/BT2_dom"/>
</dbReference>
<accession>A0A3A1N9V5</accession>
<evidence type="ECO:0000313" key="3">
    <source>
        <dbReference type="EMBL" id="RIV30742.1"/>
    </source>
</evidence>
<keyword evidence="1" id="KW-0732">Signal</keyword>
<sequence>MMTQRKTIYTFVCTLLLAFTSSLYAQHISPLEGRWDLEMDFMGKTSPSWLEIRHSGTATLLGRFVFAFGSARPIAEVETYGDNKFTFSIPNQWEPKGSDMIFHGELDGDVLKGTLIFTDGSIINWTGVKAPELEYTENPKWGKTIDVFNGKDLSGWHVDGEKNQWVVKDGVLTSPESGSNLITDEKFQDFKLHVEFRYPEGSNSGIYLRGRYEVQIVDSEGLEPSDIYLGGVYGFLEPNENASKPAGEWQTYDITLIGRRVTVTLNGKTVISDATIPGITGGALDSKEGEPGPFMIQGDHGPIEYRSFEVTPLKN</sequence>
<dbReference type="Gene3D" id="2.60.120.560">
    <property type="entry name" value="Exo-inulinase, domain 1"/>
    <property type="match status" value="1"/>
</dbReference>
<feature type="domain" description="3-keto-alpha-glucoside-1,2-lyase/3-keto-2-hydroxy-glucal hydratase" evidence="2">
    <location>
        <begin position="145"/>
        <end position="310"/>
    </location>
</feature>
<dbReference type="EMBL" id="QXFH01000077">
    <property type="protein sequence ID" value="RIV30742.1"/>
    <property type="molecule type" value="Genomic_DNA"/>
</dbReference>
<dbReference type="Proteomes" id="UP000266067">
    <property type="component" value="Unassembled WGS sequence"/>
</dbReference>
<gene>
    <name evidence="3" type="ORF">D2V08_16870</name>
</gene>